<dbReference type="EMBL" id="JACHVC010000001">
    <property type="protein sequence ID" value="MBC2604657.1"/>
    <property type="molecule type" value="Genomic_DNA"/>
</dbReference>
<keyword evidence="2" id="KW-1185">Reference proteome</keyword>
<dbReference type="RefSeq" id="WP_185658548.1">
    <property type="nucleotide sequence ID" value="NZ_CAWPOO010000001.1"/>
</dbReference>
<evidence type="ECO:0000313" key="2">
    <source>
        <dbReference type="Proteomes" id="UP000526501"/>
    </source>
</evidence>
<comment type="caution">
    <text evidence="1">The sequence shown here is derived from an EMBL/GenBank/DDBJ whole genome shotgun (WGS) entry which is preliminary data.</text>
</comment>
<organism evidence="1 2">
    <name type="scientific">Pelagicoccus albus</name>
    <dbReference type="NCBI Taxonomy" id="415222"/>
    <lineage>
        <taxon>Bacteria</taxon>
        <taxon>Pseudomonadati</taxon>
        <taxon>Verrucomicrobiota</taxon>
        <taxon>Opitutia</taxon>
        <taxon>Puniceicoccales</taxon>
        <taxon>Pelagicoccaceae</taxon>
        <taxon>Pelagicoccus</taxon>
    </lineage>
</organism>
<name>A0A7X1E8D2_9BACT</name>
<accession>A0A7X1E8D2</accession>
<reference evidence="1 2" key="1">
    <citation type="submission" date="2020-07" db="EMBL/GenBank/DDBJ databases">
        <authorList>
            <person name="Feng X."/>
        </authorList>
    </citation>
    <scope>NUCLEOTIDE SEQUENCE [LARGE SCALE GENOMIC DNA]</scope>
    <source>
        <strain evidence="1 2">JCM23202</strain>
    </source>
</reference>
<evidence type="ECO:0000313" key="1">
    <source>
        <dbReference type="EMBL" id="MBC2604657.1"/>
    </source>
</evidence>
<sequence length="363" mass="39888">MNRIRRKKGGVMVSVFVIATSLALVLAGVLSHALTERRMNSRHELRLVSKNLSEALVEYGFAQLKHTFDHQTNFTSSSFAPGSAEEILMPSSNLFGSTFDSDNSSLTGAIVGNADGALVYIDPSNPANDFDPLRGKNVYTRQIALYAKATVNDPSGGPDIRSYVTQKLQVRDCPLFAHAIFYNLDLEFSPGVKMEIHGPVHTNGNLYLQSISGLEFHYPVSTSQDMLYGWGTTVPSAQGAGWEGLQHGHVYFKDGDDDLVTMKVSGSFVDSTLSDWRTYSADRWNGNLMTQDHGIEVYTPAAFSEYEPDDPTTLSYDPVNSGHQIIEPPISSSNPQYDSKIEAQKLSVKAGLYITWDVQTGEV</sequence>
<dbReference type="AlphaFoldDB" id="A0A7X1E8D2"/>
<proteinExistence type="predicted"/>
<protein>
    <submittedName>
        <fullName evidence="1">Uncharacterized protein</fullName>
    </submittedName>
</protein>
<gene>
    <name evidence="1" type="ORF">H5P27_01170</name>
</gene>
<dbReference type="Proteomes" id="UP000526501">
    <property type="component" value="Unassembled WGS sequence"/>
</dbReference>